<feature type="chain" id="PRO_5046712760" evidence="1">
    <location>
        <begin position="23"/>
        <end position="290"/>
    </location>
</feature>
<keyword evidence="4" id="KW-1185">Reference proteome</keyword>
<name>A0ABV7PF94_9BURK</name>
<reference evidence="4" key="1">
    <citation type="journal article" date="2019" name="Int. J. Syst. Evol. Microbiol.">
        <title>The Global Catalogue of Microorganisms (GCM) 10K type strain sequencing project: providing services to taxonomists for standard genome sequencing and annotation.</title>
        <authorList>
            <consortium name="The Broad Institute Genomics Platform"/>
            <consortium name="The Broad Institute Genome Sequencing Center for Infectious Disease"/>
            <person name="Wu L."/>
            <person name="Ma J."/>
        </authorList>
    </citation>
    <scope>NUCLEOTIDE SEQUENCE [LARGE SCALE GENOMIC DNA]</scope>
    <source>
        <strain evidence="4">CCM 7480</strain>
    </source>
</reference>
<organism evidence="3 4">
    <name type="scientific">Massilia haematophila</name>
    <dbReference type="NCBI Taxonomy" id="457923"/>
    <lineage>
        <taxon>Bacteria</taxon>
        <taxon>Pseudomonadati</taxon>
        <taxon>Pseudomonadota</taxon>
        <taxon>Betaproteobacteria</taxon>
        <taxon>Burkholderiales</taxon>
        <taxon>Oxalobacteraceae</taxon>
        <taxon>Telluria group</taxon>
        <taxon>Massilia</taxon>
    </lineage>
</organism>
<comment type="caution">
    <text evidence="3">The sequence shown here is derived from an EMBL/GenBank/DDBJ whole genome shotgun (WGS) entry which is preliminary data.</text>
</comment>
<dbReference type="Proteomes" id="UP001595665">
    <property type="component" value="Unassembled WGS sequence"/>
</dbReference>
<dbReference type="InterPro" id="IPR013424">
    <property type="entry name" value="Ice-binding_C"/>
</dbReference>
<evidence type="ECO:0000313" key="4">
    <source>
        <dbReference type="Proteomes" id="UP001595665"/>
    </source>
</evidence>
<feature type="domain" description="Ice-binding protein C-terminal" evidence="2">
    <location>
        <begin position="263"/>
        <end position="286"/>
    </location>
</feature>
<dbReference type="NCBIfam" id="NF033554">
    <property type="entry name" value="floc_PepA"/>
    <property type="match status" value="1"/>
</dbReference>
<dbReference type="NCBIfam" id="TIGR02595">
    <property type="entry name" value="PEP_CTERM"/>
    <property type="match status" value="1"/>
</dbReference>
<evidence type="ECO:0000256" key="1">
    <source>
        <dbReference type="SAM" id="SignalP"/>
    </source>
</evidence>
<evidence type="ECO:0000313" key="3">
    <source>
        <dbReference type="EMBL" id="MFC3457320.1"/>
    </source>
</evidence>
<dbReference type="EMBL" id="JBHRVV010000001">
    <property type="protein sequence ID" value="MFC3457320.1"/>
    <property type="molecule type" value="Genomic_DNA"/>
</dbReference>
<evidence type="ECO:0000259" key="2">
    <source>
        <dbReference type="Pfam" id="PF07589"/>
    </source>
</evidence>
<protein>
    <submittedName>
        <fullName evidence="3">Flocculation-associated PEP-CTERM protein PepA</fullName>
    </submittedName>
</protein>
<sequence length="290" mass="29844">MKFLKKMACAAAVAMSMGAAQAAPVLNDWVFNPTGDGYESGQVINEYLDVNGNAFINLTPTGDTSFTFTEHAVFNISQADSNGILFPIAYPGGNISAVFEATGTGNFSGSFTFTGGTIRMYQNPTDGQYGSTNGVYGANLGNLIASFDVLAGGGGLVDASGSPTTNGQVSVFARAEAGALEPGYFFLDGGEDLSGSAVLAFAFTNANTVGEPTSRLVDEVACEYAGFTGPGCDGTAYENAPGDYFFLSTNGQFKLNEVEGGEVPEPGSLALFGIAMLGAGIVMRRRAGKV</sequence>
<gene>
    <name evidence="3" type="primary">pepA</name>
    <name evidence="3" type="ORF">ACFOPH_03535</name>
</gene>
<keyword evidence="1" id="KW-0732">Signal</keyword>
<proteinExistence type="predicted"/>
<accession>A0ABV7PF94</accession>
<feature type="signal peptide" evidence="1">
    <location>
        <begin position="1"/>
        <end position="22"/>
    </location>
</feature>
<dbReference type="RefSeq" id="WP_312550538.1">
    <property type="nucleotide sequence ID" value="NZ_JBHRVV010000001.1"/>
</dbReference>
<dbReference type="Pfam" id="PF07589">
    <property type="entry name" value="PEP-CTERM"/>
    <property type="match status" value="1"/>
</dbReference>